<name>A0A8J5F1R0_ZINOF</name>
<gene>
    <name evidence="2" type="ORF">ZIOFF_063081</name>
</gene>
<proteinExistence type="predicted"/>
<dbReference type="PANTHER" id="PTHR21678:SF0">
    <property type="entry name" value="C3H1-TYPE DOMAIN-CONTAINING PROTEIN"/>
    <property type="match status" value="1"/>
</dbReference>
<evidence type="ECO:0000313" key="3">
    <source>
        <dbReference type="Proteomes" id="UP000734854"/>
    </source>
</evidence>
<dbReference type="AlphaFoldDB" id="A0A8J5F1R0"/>
<feature type="compositionally biased region" description="Polar residues" evidence="1">
    <location>
        <begin position="91"/>
        <end position="106"/>
    </location>
</feature>
<feature type="region of interest" description="Disordered" evidence="1">
    <location>
        <begin position="87"/>
        <end position="161"/>
    </location>
</feature>
<dbReference type="GO" id="GO:0003676">
    <property type="term" value="F:nucleic acid binding"/>
    <property type="evidence" value="ECO:0007669"/>
    <property type="project" value="InterPro"/>
</dbReference>
<dbReference type="EMBL" id="JACMSC010000017">
    <property type="protein sequence ID" value="KAG6479613.1"/>
    <property type="molecule type" value="Genomic_DNA"/>
</dbReference>
<keyword evidence="3" id="KW-1185">Reference proteome</keyword>
<dbReference type="Gene3D" id="3.30.70.330">
    <property type="match status" value="1"/>
</dbReference>
<dbReference type="SUPFAM" id="SSF54928">
    <property type="entry name" value="RNA-binding domain, RBD"/>
    <property type="match status" value="1"/>
</dbReference>
<protein>
    <recommendedName>
        <fullName evidence="4">Coiled-coil domain-containing protein R3HCC1L</fullName>
    </recommendedName>
</protein>
<dbReference type="Proteomes" id="UP000734854">
    <property type="component" value="Unassembled WGS sequence"/>
</dbReference>
<reference evidence="2 3" key="1">
    <citation type="submission" date="2020-08" db="EMBL/GenBank/DDBJ databases">
        <title>Plant Genome Project.</title>
        <authorList>
            <person name="Zhang R.-G."/>
        </authorList>
    </citation>
    <scope>NUCLEOTIDE SEQUENCE [LARGE SCALE GENOMIC DNA]</scope>
    <source>
        <tissue evidence="2">Rhizome</tissue>
    </source>
</reference>
<sequence length="369" mass="41027">MEAGGSSGGDGWSEAVEDLVERGDIEGAISVLESVVSRLQSEEPSSPSGDLRLATALEDLAEIHSSRGFSLKADEIRSRALAVRTRGSIAPLTSRQEESGSASEKVSLQEEIRVSASRGDQEDAGDDWEAIADRGYPDESFLSSNNRSDGKSSPPKVDAEVHITPKRRGRGSFMYEKSYLYSEQLDSATATDDRSQSDVSLLIKDREHRVEDDACLVRNCEYSQLYFASLVGYGTDHVLVLYNFPPSTQTIELEKLFEKFKDDGVAIRWVNDTVALAVFRTPTLARDAHSKIPFLFKVRFLQEDDNLEPPYPRPKTSARTAQRLIAQGMGIKPSTEFRSDDLRKQEEARKNRIVARKSLRDDAWGSDDP</sequence>
<comment type="caution">
    <text evidence="2">The sequence shown here is derived from an EMBL/GenBank/DDBJ whole genome shotgun (WGS) entry which is preliminary data.</text>
</comment>
<evidence type="ECO:0000256" key="1">
    <source>
        <dbReference type="SAM" id="MobiDB-lite"/>
    </source>
</evidence>
<evidence type="ECO:0000313" key="2">
    <source>
        <dbReference type="EMBL" id="KAG6479613.1"/>
    </source>
</evidence>
<accession>A0A8J5F1R0</accession>
<organism evidence="2 3">
    <name type="scientific">Zingiber officinale</name>
    <name type="common">Ginger</name>
    <name type="synonym">Amomum zingiber</name>
    <dbReference type="NCBI Taxonomy" id="94328"/>
    <lineage>
        <taxon>Eukaryota</taxon>
        <taxon>Viridiplantae</taxon>
        <taxon>Streptophyta</taxon>
        <taxon>Embryophyta</taxon>
        <taxon>Tracheophyta</taxon>
        <taxon>Spermatophyta</taxon>
        <taxon>Magnoliopsida</taxon>
        <taxon>Liliopsida</taxon>
        <taxon>Zingiberales</taxon>
        <taxon>Zingiberaceae</taxon>
        <taxon>Zingiber</taxon>
    </lineage>
</organism>
<dbReference type="InterPro" id="IPR012677">
    <property type="entry name" value="Nucleotide-bd_a/b_plait_sf"/>
</dbReference>
<dbReference type="PANTHER" id="PTHR21678">
    <property type="entry name" value="GROWTH INHIBITION AND DIFFERENTIATION RELATED PROTEIN 88"/>
    <property type="match status" value="1"/>
</dbReference>
<evidence type="ECO:0008006" key="4">
    <source>
        <dbReference type="Google" id="ProtNLM"/>
    </source>
</evidence>
<dbReference type="InterPro" id="IPR039884">
    <property type="entry name" value="R3HC1/R3HCL"/>
</dbReference>
<dbReference type="InterPro" id="IPR035979">
    <property type="entry name" value="RBD_domain_sf"/>
</dbReference>